<dbReference type="Proteomes" id="UP000692954">
    <property type="component" value="Unassembled WGS sequence"/>
</dbReference>
<organism evidence="1 2">
    <name type="scientific">Paramecium sonneborni</name>
    <dbReference type="NCBI Taxonomy" id="65129"/>
    <lineage>
        <taxon>Eukaryota</taxon>
        <taxon>Sar</taxon>
        <taxon>Alveolata</taxon>
        <taxon>Ciliophora</taxon>
        <taxon>Intramacronucleata</taxon>
        <taxon>Oligohymenophorea</taxon>
        <taxon>Peniculida</taxon>
        <taxon>Parameciidae</taxon>
        <taxon>Paramecium</taxon>
    </lineage>
</organism>
<keyword evidence="2" id="KW-1185">Reference proteome</keyword>
<gene>
    <name evidence="1" type="ORF">PSON_ATCC_30995.1.T1180044</name>
</gene>
<comment type="caution">
    <text evidence="1">The sequence shown here is derived from an EMBL/GenBank/DDBJ whole genome shotgun (WGS) entry which is preliminary data.</text>
</comment>
<accession>A0A8S1QSW3</accession>
<protein>
    <submittedName>
        <fullName evidence="1">Uncharacterized protein</fullName>
    </submittedName>
</protein>
<dbReference type="EMBL" id="CAJJDN010000118">
    <property type="protein sequence ID" value="CAD8118633.1"/>
    <property type="molecule type" value="Genomic_DNA"/>
</dbReference>
<sequence>MYFKETTAQQNSSPEDRCAKFQTLKWHQNQLKICQRLQPKKIFEYTYYKQIIIKQILGKQIIINQILVKQSIDQKKSIV</sequence>
<name>A0A8S1QSW3_9CILI</name>
<dbReference type="AlphaFoldDB" id="A0A8S1QSW3"/>
<evidence type="ECO:0000313" key="1">
    <source>
        <dbReference type="EMBL" id="CAD8118633.1"/>
    </source>
</evidence>
<proteinExistence type="predicted"/>
<evidence type="ECO:0000313" key="2">
    <source>
        <dbReference type="Proteomes" id="UP000692954"/>
    </source>
</evidence>
<reference evidence="1" key="1">
    <citation type="submission" date="2021-01" db="EMBL/GenBank/DDBJ databases">
        <authorList>
            <consortium name="Genoscope - CEA"/>
            <person name="William W."/>
        </authorList>
    </citation>
    <scope>NUCLEOTIDE SEQUENCE</scope>
</reference>